<sequence length="405" mass="45318">MDEGDGRPDLLQSIAGNLPAHPKPMRQPGAMETTSTVFDVAVALHELQIDMSSTSINSLHEVATSLGTALSQFPRRLRIKGFNPGPNTPFRRRADHTIPGLMRIPEIQQLRHLLQHSFPGMTEFELALGPLGIPVNHLIHPGDIPKILFRILNGIGRPITALYLTMEARDWCWGDMPQGRIPQLTDRVLGQTETLRLDWGFFASTSTHPMVQFYRSIFRKPLRNLFLHGKGMNFLFPSVGPTLAAIPSRGCKLQQLTLTDTYLSDSDLFALIPRLPVLRSITLKRVQVHGHWPEALTMLSTMCTCLSAYTFRLVLWVDAFEREPIAQTDAYHCGLPVDTQASLSRLADSLEQQRVRKSDAARVSISFKLIYKPHIASEELATMLYNSAHPPHMANRSAPPTTQSN</sequence>
<feature type="region of interest" description="Disordered" evidence="1">
    <location>
        <begin position="1"/>
        <end position="30"/>
    </location>
</feature>
<evidence type="ECO:0000313" key="3">
    <source>
        <dbReference type="Proteomes" id="UP000248349"/>
    </source>
</evidence>
<dbReference type="OrthoDB" id="4452984at2759"/>
<evidence type="ECO:0000256" key="1">
    <source>
        <dbReference type="SAM" id="MobiDB-lite"/>
    </source>
</evidence>
<organism evidence="2 3">
    <name type="scientific">Aspergillus saccharolyticus JOP 1030-1</name>
    <dbReference type="NCBI Taxonomy" id="1450539"/>
    <lineage>
        <taxon>Eukaryota</taxon>
        <taxon>Fungi</taxon>
        <taxon>Dikarya</taxon>
        <taxon>Ascomycota</taxon>
        <taxon>Pezizomycotina</taxon>
        <taxon>Eurotiomycetes</taxon>
        <taxon>Eurotiomycetidae</taxon>
        <taxon>Eurotiales</taxon>
        <taxon>Aspergillaceae</taxon>
        <taxon>Aspergillus</taxon>
        <taxon>Aspergillus subgen. Circumdati</taxon>
    </lineage>
</organism>
<proteinExistence type="predicted"/>
<dbReference type="Proteomes" id="UP000248349">
    <property type="component" value="Unassembled WGS sequence"/>
</dbReference>
<gene>
    <name evidence="2" type="ORF">BP01DRAFT_425853</name>
</gene>
<dbReference type="RefSeq" id="XP_025428141.1">
    <property type="nucleotide sequence ID" value="XM_025579769.1"/>
</dbReference>
<evidence type="ECO:0008006" key="4">
    <source>
        <dbReference type="Google" id="ProtNLM"/>
    </source>
</evidence>
<protein>
    <recommendedName>
        <fullName evidence="4">F-box domain protein</fullName>
    </recommendedName>
</protein>
<keyword evidence="3" id="KW-1185">Reference proteome</keyword>
<accession>A0A318Z522</accession>
<dbReference type="EMBL" id="KZ821255">
    <property type="protein sequence ID" value="PYH42159.1"/>
    <property type="molecule type" value="Genomic_DNA"/>
</dbReference>
<dbReference type="GeneID" id="37080998"/>
<dbReference type="AlphaFoldDB" id="A0A318Z522"/>
<name>A0A318Z522_9EURO</name>
<evidence type="ECO:0000313" key="2">
    <source>
        <dbReference type="EMBL" id="PYH42159.1"/>
    </source>
</evidence>
<reference evidence="2 3" key="1">
    <citation type="submission" date="2016-12" db="EMBL/GenBank/DDBJ databases">
        <title>The genomes of Aspergillus section Nigri reveals drivers in fungal speciation.</title>
        <authorList>
            <consortium name="DOE Joint Genome Institute"/>
            <person name="Vesth T.C."/>
            <person name="Nybo J."/>
            <person name="Theobald S."/>
            <person name="Brandl J."/>
            <person name="Frisvad J.C."/>
            <person name="Nielsen K.F."/>
            <person name="Lyhne E.K."/>
            <person name="Kogle M.E."/>
            <person name="Kuo A."/>
            <person name="Riley R."/>
            <person name="Clum A."/>
            <person name="Nolan M."/>
            <person name="Lipzen A."/>
            <person name="Salamov A."/>
            <person name="Henrissat B."/>
            <person name="Wiebenga A."/>
            <person name="De Vries R.P."/>
            <person name="Grigoriev I.V."/>
            <person name="Mortensen U.H."/>
            <person name="Andersen M.R."/>
            <person name="Baker S.E."/>
        </authorList>
    </citation>
    <scope>NUCLEOTIDE SEQUENCE [LARGE SCALE GENOMIC DNA]</scope>
    <source>
        <strain evidence="2 3">JOP 1030-1</strain>
    </source>
</reference>